<dbReference type="AlphaFoldDB" id="A0A914XNM1"/>
<organism evidence="2 3">
    <name type="scientific">Plectus sambesii</name>
    <dbReference type="NCBI Taxonomy" id="2011161"/>
    <lineage>
        <taxon>Eukaryota</taxon>
        <taxon>Metazoa</taxon>
        <taxon>Ecdysozoa</taxon>
        <taxon>Nematoda</taxon>
        <taxon>Chromadorea</taxon>
        <taxon>Plectida</taxon>
        <taxon>Plectina</taxon>
        <taxon>Plectoidea</taxon>
        <taxon>Plectidae</taxon>
        <taxon>Plectus</taxon>
    </lineage>
</organism>
<accession>A0A914XNM1</accession>
<feature type="signal peptide" evidence="1">
    <location>
        <begin position="1"/>
        <end position="20"/>
    </location>
</feature>
<keyword evidence="1" id="KW-0732">Signal</keyword>
<name>A0A914XNM1_9BILA</name>
<evidence type="ECO:0000256" key="1">
    <source>
        <dbReference type="SAM" id="SignalP"/>
    </source>
</evidence>
<dbReference type="WBParaSite" id="PSAMB.scaffold9370size5054.g32371.t1">
    <property type="protein sequence ID" value="PSAMB.scaffold9370size5054.g32371.t1"/>
    <property type="gene ID" value="PSAMB.scaffold9370size5054.g32371"/>
</dbReference>
<feature type="chain" id="PRO_5036880127" evidence="1">
    <location>
        <begin position="21"/>
        <end position="180"/>
    </location>
</feature>
<sequence>MINARVLLLGLVWLPSMIVAFLCGVGELPVGLSVRPDGQPLLLCQRSQCLIQSHDLGYTQMKCDEHLTNACLRKDAFVLAFGRPETSSKMLSLMCCNHPSLALRDTTTEQEIESNSTIIVGGSIVSSVDKHEIGFNLIKNIVKMIGKNNTITYRVITDRADCKITTNARAPTEDAVRTSS</sequence>
<reference evidence="3" key="1">
    <citation type="submission" date="2022-11" db="UniProtKB">
        <authorList>
            <consortium name="WormBaseParasite"/>
        </authorList>
    </citation>
    <scope>IDENTIFICATION</scope>
</reference>
<evidence type="ECO:0000313" key="3">
    <source>
        <dbReference type="WBParaSite" id="PSAMB.scaffold9370size5054.g32371.t1"/>
    </source>
</evidence>
<proteinExistence type="predicted"/>
<keyword evidence="2" id="KW-1185">Reference proteome</keyword>
<dbReference type="Proteomes" id="UP000887566">
    <property type="component" value="Unplaced"/>
</dbReference>
<evidence type="ECO:0000313" key="2">
    <source>
        <dbReference type="Proteomes" id="UP000887566"/>
    </source>
</evidence>
<protein>
    <submittedName>
        <fullName evidence="3">Uncharacterized protein</fullName>
    </submittedName>
</protein>